<dbReference type="RefSeq" id="WP_349432313.1">
    <property type="nucleotide sequence ID" value="NZ_CP157743.1"/>
</dbReference>
<dbReference type="PANTHER" id="PTHR11635:SF166">
    <property type="entry name" value="CYCLIC NUCLEOTIDE-BINDING DOMAIN-CONTAINING PROTEIN"/>
    <property type="match status" value="1"/>
</dbReference>
<dbReference type="PANTHER" id="PTHR11635">
    <property type="entry name" value="CAMP-DEPENDENT PROTEIN KINASE REGULATORY CHAIN"/>
    <property type="match status" value="1"/>
</dbReference>
<dbReference type="InterPro" id="IPR000595">
    <property type="entry name" value="cNMP-bd_dom"/>
</dbReference>
<dbReference type="SUPFAM" id="SSF51206">
    <property type="entry name" value="cAMP-binding domain-like"/>
    <property type="match status" value="2"/>
</dbReference>
<evidence type="ECO:0000259" key="3">
    <source>
        <dbReference type="PROSITE" id="PS50206"/>
    </source>
</evidence>
<dbReference type="InterPro" id="IPR018488">
    <property type="entry name" value="cNMP-bd_CS"/>
</dbReference>
<dbReference type="Gene3D" id="3.40.250.10">
    <property type="entry name" value="Rhodanese-like domain"/>
    <property type="match status" value="1"/>
</dbReference>
<feature type="domain" description="Cyclic nucleotide-binding" evidence="2">
    <location>
        <begin position="18"/>
        <end position="114"/>
    </location>
</feature>
<feature type="domain" description="Cyclic nucleotide-binding" evidence="2">
    <location>
        <begin position="147"/>
        <end position="251"/>
    </location>
</feature>
<dbReference type="GO" id="GO:0005829">
    <property type="term" value="C:cytosol"/>
    <property type="evidence" value="ECO:0007669"/>
    <property type="project" value="TreeGrafter"/>
</dbReference>
<dbReference type="Pfam" id="PF00027">
    <property type="entry name" value="cNMP_binding"/>
    <property type="match status" value="2"/>
</dbReference>
<dbReference type="KEGG" id="mech:Q9L42_006190"/>
<dbReference type="Gene3D" id="2.60.120.10">
    <property type="entry name" value="Jelly Rolls"/>
    <property type="match status" value="2"/>
</dbReference>
<dbReference type="PROSITE" id="PS50042">
    <property type="entry name" value="CNMP_BINDING_3"/>
    <property type="match status" value="2"/>
</dbReference>
<sequence length="440" mass="49730">MTIDPRSKEASAIRQLIPLKRIPQDCFDDLCAQIAVAELKAGSFLFKQGDDGNDLFYLLDGRISLQTEEFKVETISSGSEASKFALAHQIPRKIDALAETDIRFLRLNADMINQEHNTPYQEEKNYMVVDDLEDNDDWMTTLLKSPIFRALPPANLQRIIIGLEEVCYEQGESIITQGEPGDYYYLIKSGQCLITRKPTPTAKDIKLGQLKSQETFGEDALLSGEPRNVTVRALTNVVLLRLNKENFINLIKKPTLQFIDYPQAQTEISQGATLLDVRPPDEYQKNHLEHSINAPFFSLRMTLKTLNKKQPIIVVCENGKTSEAAAFLLLRNRIKAFVLQGGMEKVPDQPVDKPATFAVDEHDDETPLSVDEAAKTAAEQPGLNSEPDSEQLKQTIAQLEVKCQTLRQERDELARKYKQLFKQSEKMKAFLDSLRNGNNQ</sequence>
<keyword evidence="5" id="KW-1185">Reference proteome</keyword>
<evidence type="ECO:0000313" key="5">
    <source>
        <dbReference type="Proteomes" id="UP001225378"/>
    </source>
</evidence>
<organism evidence="4 5">
    <name type="scientific">Methylomarinum roseum</name>
    <dbReference type="NCBI Taxonomy" id="3067653"/>
    <lineage>
        <taxon>Bacteria</taxon>
        <taxon>Pseudomonadati</taxon>
        <taxon>Pseudomonadota</taxon>
        <taxon>Gammaproteobacteria</taxon>
        <taxon>Methylococcales</taxon>
        <taxon>Methylococcaceae</taxon>
        <taxon>Methylomarinum</taxon>
    </lineage>
</organism>
<reference evidence="4 5" key="1">
    <citation type="journal article" date="2024" name="Microbiology">
        <title>Methylomarinum rosea sp. nov., a novel halophilic methanotrophic bacterium from the hypersaline Lake Elton.</title>
        <authorList>
            <person name="Suleimanov R.Z."/>
            <person name="Oshkin I.Y."/>
            <person name="Danilova O.V."/>
            <person name="Suzina N.E."/>
            <person name="Dedysh S.N."/>
        </authorList>
    </citation>
    <scope>NUCLEOTIDE SEQUENCE [LARGE SCALE GENOMIC DNA]</scope>
    <source>
        <strain evidence="4 5">Ch1-1</strain>
    </source>
</reference>
<evidence type="ECO:0000259" key="2">
    <source>
        <dbReference type="PROSITE" id="PS50042"/>
    </source>
</evidence>
<dbReference type="PROSITE" id="PS50206">
    <property type="entry name" value="RHODANESE_3"/>
    <property type="match status" value="1"/>
</dbReference>
<dbReference type="InterPro" id="IPR014710">
    <property type="entry name" value="RmlC-like_jellyroll"/>
</dbReference>
<dbReference type="CDD" id="cd00158">
    <property type="entry name" value="RHOD"/>
    <property type="match status" value="1"/>
</dbReference>
<dbReference type="PROSITE" id="PS00888">
    <property type="entry name" value="CNMP_BINDING_1"/>
    <property type="match status" value="1"/>
</dbReference>
<evidence type="ECO:0000313" key="4">
    <source>
        <dbReference type="EMBL" id="XBS21711.1"/>
    </source>
</evidence>
<dbReference type="CDD" id="cd00038">
    <property type="entry name" value="CAP_ED"/>
    <property type="match status" value="2"/>
</dbReference>
<name>A0AAU7NYS0_9GAMM</name>
<dbReference type="GO" id="GO:0004862">
    <property type="term" value="F:cAMP-dependent protein kinase inhibitor activity"/>
    <property type="evidence" value="ECO:0007669"/>
    <property type="project" value="TreeGrafter"/>
</dbReference>
<protein>
    <submittedName>
        <fullName evidence="4">Cyclic nucleotide-binding domain-containing protein</fullName>
    </submittedName>
</protein>
<proteinExistence type="predicted"/>
<dbReference type="AlphaFoldDB" id="A0AAU7NYS0"/>
<dbReference type="GO" id="GO:0034236">
    <property type="term" value="F:protein kinase A catalytic subunit binding"/>
    <property type="evidence" value="ECO:0007669"/>
    <property type="project" value="TreeGrafter"/>
</dbReference>
<feature type="coiled-coil region" evidence="1">
    <location>
        <begin position="389"/>
        <end position="423"/>
    </location>
</feature>
<dbReference type="SMART" id="SM00450">
    <property type="entry name" value="RHOD"/>
    <property type="match status" value="1"/>
</dbReference>
<dbReference type="SMART" id="SM00100">
    <property type="entry name" value="cNMP"/>
    <property type="match status" value="2"/>
</dbReference>
<dbReference type="EMBL" id="CP157743">
    <property type="protein sequence ID" value="XBS21711.1"/>
    <property type="molecule type" value="Genomic_DNA"/>
</dbReference>
<keyword evidence="1" id="KW-0175">Coiled coil</keyword>
<dbReference type="InterPro" id="IPR036873">
    <property type="entry name" value="Rhodanese-like_dom_sf"/>
</dbReference>
<dbReference type="Pfam" id="PF00581">
    <property type="entry name" value="Rhodanese"/>
    <property type="match status" value="1"/>
</dbReference>
<dbReference type="SUPFAM" id="SSF52821">
    <property type="entry name" value="Rhodanese/Cell cycle control phosphatase"/>
    <property type="match status" value="1"/>
</dbReference>
<feature type="domain" description="Rhodanese" evidence="3">
    <location>
        <begin position="268"/>
        <end position="352"/>
    </location>
</feature>
<evidence type="ECO:0000256" key="1">
    <source>
        <dbReference type="SAM" id="Coils"/>
    </source>
</evidence>
<dbReference type="InterPro" id="IPR018490">
    <property type="entry name" value="cNMP-bd_dom_sf"/>
</dbReference>
<gene>
    <name evidence="4" type="ORF">Q9L42_006190</name>
</gene>
<accession>A0AAU7NYS0</accession>
<dbReference type="GO" id="GO:0005952">
    <property type="term" value="C:cAMP-dependent protein kinase complex"/>
    <property type="evidence" value="ECO:0007669"/>
    <property type="project" value="InterPro"/>
</dbReference>
<dbReference type="Proteomes" id="UP001225378">
    <property type="component" value="Chromosome"/>
</dbReference>
<dbReference type="InterPro" id="IPR001763">
    <property type="entry name" value="Rhodanese-like_dom"/>
</dbReference>
<dbReference type="InterPro" id="IPR050503">
    <property type="entry name" value="cAMP-dep_PK_reg_su-like"/>
</dbReference>
<dbReference type="GO" id="GO:0030552">
    <property type="term" value="F:cAMP binding"/>
    <property type="evidence" value="ECO:0007669"/>
    <property type="project" value="TreeGrafter"/>
</dbReference>
<dbReference type="PRINTS" id="PR00103">
    <property type="entry name" value="CAMPKINASE"/>
</dbReference>